<dbReference type="AlphaFoldDB" id="A0A2W5ARL9"/>
<comment type="caution">
    <text evidence="2">Once thought to be involved in copper homeostasis, experiments in E.coli have shown this is not the case.</text>
</comment>
<gene>
    <name evidence="2" type="primary">cutC</name>
    <name evidence="3" type="ORF">DI632_14255</name>
</gene>
<dbReference type="Gene3D" id="3.20.20.380">
    <property type="entry name" value="Copper homeostasis (CutC) domain"/>
    <property type="match status" value="1"/>
</dbReference>
<reference evidence="3 4" key="1">
    <citation type="submission" date="2017-08" db="EMBL/GenBank/DDBJ databases">
        <title>Infants hospitalized years apart are colonized by the same room-sourced microbial strains.</title>
        <authorList>
            <person name="Brooks B."/>
            <person name="Olm M.R."/>
            <person name="Firek B.A."/>
            <person name="Baker R."/>
            <person name="Thomas B.C."/>
            <person name="Morowitz M.J."/>
            <person name="Banfield J.F."/>
        </authorList>
    </citation>
    <scope>NUCLEOTIDE SEQUENCE [LARGE SCALE GENOMIC DNA]</scope>
    <source>
        <strain evidence="3">S2_018_000_R3_110</strain>
    </source>
</reference>
<dbReference type="PANTHER" id="PTHR12598">
    <property type="entry name" value="COPPER HOMEOSTASIS PROTEIN CUTC"/>
    <property type="match status" value="1"/>
</dbReference>
<dbReference type="EMBL" id="QFNF01000048">
    <property type="protein sequence ID" value="PZO73685.1"/>
    <property type="molecule type" value="Genomic_DNA"/>
</dbReference>
<evidence type="ECO:0000313" key="3">
    <source>
        <dbReference type="EMBL" id="PZO73685.1"/>
    </source>
</evidence>
<comment type="caution">
    <text evidence="3">The sequence shown here is derived from an EMBL/GenBank/DDBJ whole genome shotgun (WGS) entry which is preliminary data.</text>
</comment>
<accession>A0A2W5ARL9</accession>
<dbReference type="HAMAP" id="MF_00795">
    <property type="entry name" value="CutC"/>
    <property type="match status" value="1"/>
</dbReference>
<keyword evidence="2" id="KW-0963">Cytoplasm</keyword>
<comment type="similarity">
    <text evidence="1 2">Belongs to the CutC family.</text>
</comment>
<sequence>MGAVTLEICIDSVDGCEAAIAGGADRIELCGALSVGGLTPSAGLVALVVARAHAAGVRVHAMVRPRAGDFTYDRAERATAIADAQALIAAGVDGLVFGAVRDDAIDTPAMLAWLDAVRTARGDIDLTLHRAVDLLPDPVAAVDPALSLGFHRILTSGGATRAIDGVPTIRRMQARAGNRIVVMPGSGVKPGNVAELLAMTGAGEIHASASVAAAADDPRVTGLGFAGPGLARTDPATVRALRNAIDAGETSR</sequence>
<dbReference type="InterPro" id="IPR005627">
    <property type="entry name" value="CutC-like"/>
</dbReference>
<name>A0A2W5ARL9_9SPHN</name>
<comment type="subcellular location">
    <subcellularLocation>
        <location evidence="2">Cytoplasm</location>
    </subcellularLocation>
</comment>
<dbReference type="SUPFAM" id="SSF110395">
    <property type="entry name" value="CutC-like"/>
    <property type="match status" value="1"/>
</dbReference>
<dbReference type="InterPro" id="IPR036822">
    <property type="entry name" value="CutC-like_dom_sf"/>
</dbReference>
<dbReference type="GO" id="GO:0005507">
    <property type="term" value="F:copper ion binding"/>
    <property type="evidence" value="ECO:0007669"/>
    <property type="project" value="TreeGrafter"/>
</dbReference>
<evidence type="ECO:0000313" key="4">
    <source>
        <dbReference type="Proteomes" id="UP000248614"/>
    </source>
</evidence>
<dbReference type="PANTHER" id="PTHR12598:SF0">
    <property type="entry name" value="COPPER HOMEOSTASIS PROTEIN CUTC HOMOLOG"/>
    <property type="match status" value="1"/>
</dbReference>
<dbReference type="GO" id="GO:0005737">
    <property type="term" value="C:cytoplasm"/>
    <property type="evidence" value="ECO:0007669"/>
    <property type="project" value="UniProtKB-SubCell"/>
</dbReference>
<proteinExistence type="inferred from homology"/>
<evidence type="ECO:0000256" key="2">
    <source>
        <dbReference type="HAMAP-Rule" id="MF_00795"/>
    </source>
</evidence>
<evidence type="ECO:0000256" key="1">
    <source>
        <dbReference type="ARBA" id="ARBA00007768"/>
    </source>
</evidence>
<dbReference type="Pfam" id="PF03932">
    <property type="entry name" value="CutC"/>
    <property type="match status" value="1"/>
</dbReference>
<organism evidence="3 4">
    <name type="scientific">Sphingomonas hengshuiensis</name>
    <dbReference type="NCBI Taxonomy" id="1609977"/>
    <lineage>
        <taxon>Bacteria</taxon>
        <taxon>Pseudomonadati</taxon>
        <taxon>Pseudomonadota</taxon>
        <taxon>Alphaproteobacteria</taxon>
        <taxon>Sphingomonadales</taxon>
        <taxon>Sphingomonadaceae</taxon>
        <taxon>Sphingomonas</taxon>
    </lineage>
</organism>
<protein>
    <recommendedName>
        <fullName evidence="2">PF03932 family protein CutC</fullName>
    </recommendedName>
</protein>
<dbReference type="Proteomes" id="UP000248614">
    <property type="component" value="Unassembled WGS sequence"/>
</dbReference>